<evidence type="ECO:0000256" key="6">
    <source>
        <dbReference type="ARBA" id="ARBA00022741"/>
    </source>
</evidence>
<sequence length="207" mass="23565">MFRRELWHFRYNWAMDSISITIASDVAINEPNGNIFLVGMMGAGKTTIGRLLAHFLGKTFYDSDREIQKRTGVGIPLIFEIEGEAGFRKRETEMLSELVKMENIVLATGGGAVLSMENRKMLKHRGTVIYLRAAVDDLWRRTRQDKNRPLLRTPDPRRKLTELYMQRDPLYRETAHIVVESGKRSARNLAQLLAQQLACSGLGSKNG</sequence>
<dbReference type="Pfam" id="PF01202">
    <property type="entry name" value="SKI"/>
    <property type="match status" value="1"/>
</dbReference>
<proteinExistence type="inferred from homology"/>
<keyword evidence="13" id="KW-1185">Reference proteome</keyword>
<evidence type="ECO:0000256" key="11">
    <source>
        <dbReference type="HAMAP-Rule" id="MF_00109"/>
    </source>
</evidence>
<dbReference type="STRING" id="1233.SAMN05216387_101370"/>
<protein>
    <recommendedName>
        <fullName evidence="3 11">Shikimate kinase</fullName>
        <shortName evidence="11">SK</shortName>
        <ecNumber evidence="3 11">2.7.1.71</ecNumber>
    </recommendedName>
</protein>
<keyword evidence="4 11" id="KW-0028">Amino-acid biosynthesis</keyword>
<feature type="binding site" evidence="11">
    <location>
        <position position="46"/>
    </location>
    <ligand>
        <name>Mg(2+)</name>
        <dbReference type="ChEBI" id="CHEBI:18420"/>
    </ligand>
</feature>
<reference evidence="12 13" key="1">
    <citation type="submission" date="2016-10" db="EMBL/GenBank/DDBJ databases">
        <authorList>
            <person name="de Groot N.N."/>
        </authorList>
    </citation>
    <scope>NUCLEOTIDE SEQUENCE [LARGE SCALE GENOMIC DNA]</scope>
    <source>
        <strain evidence="12 13">Nv1</strain>
    </source>
</reference>
<dbReference type="EMBL" id="FOBH01000001">
    <property type="protein sequence ID" value="SEK41017.1"/>
    <property type="molecule type" value="Genomic_DNA"/>
</dbReference>
<feature type="binding site" evidence="11">
    <location>
        <position position="184"/>
    </location>
    <ligand>
        <name>ATP</name>
        <dbReference type="ChEBI" id="CHEBI:30616"/>
    </ligand>
</feature>
<name>A0A1H7GU61_9PROT</name>
<dbReference type="Gene3D" id="3.40.50.300">
    <property type="entry name" value="P-loop containing nucleotide triphosphate hydrolases"/>
    <property type="match status" value="1"/>
</dbReference>
<dbReference type="GO" id="GO:0004765">
    <property type="term" value="F:shikimate kinase activity"/>
    <property type="evidence" value="ECO:0007669"/>
    <property type="project" value="UniProtKB-UniRule"/>
</dbReference>
<feature type="binding site" evidence="11">
    <location>
        <position position="88"/>
    </location>
    <ligand>
        <name>substrate</name>
    </ligand>
</feature>
<feature type="binding site" evidence="11">
    <location>
        <position position="110"/>
    </location>
    <ligand>
        <name>substrate</name>
    </ligand>
</feature>
<keyword evidence="5 11" id="KW-0808">Transferase</keyword>
<evidence type="ECO:0000256" key="5">
    <source>
        <dbReference type="ARBA" id="ARBA00022679"/>
    </source>
</evidence>
<dbReference type="HAMAP" id="MF_00109">
    <property type="entry name" value="Shikimate_kinase"/>
    <property type="match status" value="1"/>
</dbReference>
<dbReference type="UniPathway" id="UPA00053">
    <property type="reaction ID" value="UER00088"/>
</dbReference>
<dbReference type="EC" id="2.7.1.71" evidence="3 11"/>
<dbReference type="PANTHER" id="PTHR21087:SF16">
    <property type="entry name" value="SHIKIMATE KINASE 1, CHLOROPLASTIC"/>
    <property type="match status" value="1"/>
</dbReference>
<dbReference type="InterPro" id="IPR031322">
    <property type="entry name" value="Shikimate/glucono_kinase"/>
</dbReference>
<evidence type="ECO:0000313" key="12">
    <source>
        <dbReference type="EMBL" id="SEK41017.1"/>
    </source>
</evidence>
<evidence type="ECO:0000256" key="1">
    <source>
        <dbReference type="ARBA" id="ARBA00004842"/>
    </source>
</evidence>
<feature type="binding site" evidence="11">
    <location>
        <position position="167"/>
    </location>
    <ligand>
        <name>substrate</name>
    </ligand>
</feature>
<comment type="function">
    <text evidence="11">Catalyzes the specific phosphorylation of the 3-hydroxyl group of shikimic acid using ATP as a cosubstrate.</text>
</comment>
<dbReference type="GO" id="GO:0005524">
    <property type="term" value="F:ATP binding"/>
    <property type="evidence" value="ECO:0007669"/>
    <property type="project" value="UniProtKB-UniRule"/>
</dbReference>
<dbReference type="GO" id="GO:0009073">
    <property type="term" value="P:aromatic amino acid family biosynthetic process"/>
    <property type="evidence" value="ECO:0007669"/>
    <property type="project" value="UniProtKB-KW"/>
</dbReference>
<dbReference type="AlphaFoldDB" id="A0A1H7GU61"/>
<dbReference type="PROSITE" id="PS01128">
    <property type="entry name" value="SHIKIMATE_KINASE"/>
    <property type="match status" value="1"/>
</dbReference>
<evidence type="ECO:0000256" key="2">
    <source>
        <dbReference type="ARBA" id="ARBA00006997"/>
    </source>
</evidence>
<evidence type="ECO:0000256" key="10">
    <source>
        <dbReference type="ARBA" id="ARBA00048567"/>
    </source>
</evidence>
<evidence type="ECO:0000256" key="4">
    <source>
        <dbReference type="ARBA" id="ARBA00022605"/>
    </source>
</evidence>
<evidence type="ECO:0000313" key="13">
    <source>
        <dbReference type="Proteomes" id="UP000198620"/>
    </source>
</evidence>
<dbReference type="PRINTS" id="PR01100">
    <property type="entry name" value="SHIKIMTKNASE"/>
</dbReference>
<dbReference type="InterPro" id="IPR027417">
    <property type="entry name" value="P-loop_NTPase"/>
</dbReference>
<keyword evidence="11" id="KW-0963">Cytoplasm</keyword>
<dbReference type="GO" id="GO:0009423">
    <property type="term" value="P:chorismate biosynthetic process"/>
    <property type="evidence" value="ECO:0007669"/>
    <property type="project" value="UniProtKB-UniRule"/>
</dbReference>
<comment type="cofactor">
    <cofactor evidence="11">
        <name>Mg(2+)</name>
        <dbReference type="ChEBI" id="CHEBI:18420"/>
    </cofactor>
    <text evidence="11">Binds 1 Mg(2+) ion per subunit.</text>
</comment>
<dbReference type="CDD" id="cd00464">
    <property type="entry name" value="SK"/>
    <property type="match status" value="1"/>
</dbReference>
<evidence type="ECO:0000256" key="9">
    <source>
        <dbReference type="ARBA" id="ARBA00023141"/>
    </source>
</evidence>
<dbReference type="Proteomes" id="UP000198620">
    <property type="component" value="Unassembled WGS sequence"/>
</dbReference>
<keyword evidence="9 11" id="KW-0057">Aromatic amino acid biosynthesis</keyword>
<evidence type="ECO:0000256" key="7">
    <source>
        <dbReference type="ARBA" id="ARBA00022777"/>
    </source>
</evidence>
<feature type="binding site" evidence="11">
    <location>
        <begin position="42"/>
        <end position="47"/>
    </location>
    <ligand>
        <name>ATP</name>
        <dbReference type="ChEBI" id="CHEBI:30616"/>
    </ligand>
</feature>
<comment type="pathway">
    <text evidence="1 11">Metabolic intermediate biosynthesis; chorismate biosynthesis; chorismate from D-erythrose 4-phosphate and phosphoenolpyruvate: step 5/7.</text>
</comment>
<dbReference type="InterPro" id="IPR000623">
    <property type="entry name" value="Shikimate_kinase/TSH1"/>
</dbReference>
<comment type="similarity">
    <text evidence="2 11">Belongs to the shikimate kinase family.</text>
</comment>
<dbReference type="GO" id="GO:0000287">
    <property type="term" value="F:magnesium ion binding"/>
    <property type="evidence" value="ECO:0007669"/>
    <property type="project" value="UniProtKB-UniRule"/>
</dbReference>
<feature type="binding site" evidence="11">
    <location>
        <position position="148"/>
    </location>
    <ligand>
        <name>ATP</name>
        <dbReference type="ChEBI" id="CHEBI:30616"/>
    </ligand>
</feature>
<dbReference type="InterPro" id="IPR023000">
    <property type="entry name" value="Shikimate_kinase_CS"/>
</dbReference>
<dbReference type="PANTHER" id="PTHR21087">
    <property type="entry name" value="SHIKIMATE KINASE"/>
    <property type="match status" value="1"/>
</dbReference>
<keyword evidence="11" id="KW-0479">Metal-binding</keyword>
<comment type="subunit">
    <text evidence="11">Monomer.</text>
</comment>
<feature type="binding site" evidence="11">
    <location>
        <position position="64"/>
    </location>
    <ligand>
        <name>substrate</name>
    </ligand>
</feature>
<evidence type="ECO:0000256" key="3">
    <source>
        <dbReference type="ARBA" id="ARBA00012154"/>
    </source>
</evidence>
<evidence type="ECO:0000256" key="8">
    <source>
        <dbReference type="ARBA" id="ARBA00022840"/>
    </source>
</evidence>
<keyword evidence="6 11" id="KW-0547">Nucleotide-binding</keyword>
<dbReference type="SUPFAM" id="SSF52540">
    <property type="entry name" value="P-loop containing nucleoside triphosphate hydrolases"/>
    <property type="match status" value="1"/>
</dbReference>
<comment type="subcellular location">
    <subcellularLocation>
        <location evidence="11">Cytoplasm</location>
    </subcellularLocation>
</comment>
<gene>
    <name evidence="11" type="primary">aroK</name>
    <name evidence="12" type="ORF">SAMN05216387_101370</name>
</gene>
<dbReference type="GO" id="GO:0005829">
    <property type="term" value="C:cytosol"/>
    <property type="evidence" value="ECO:0007669"/>
    <property type="project" value="TreeGrafter"/>
</dbReference>
<accession>A0A1H7GU61</accession>
<dbReference type="GO" id="GO:0008652">
    <property type="term" value="P:amino acid biosynthetic process"/>
    <property type="evidence" value="ECO:0007669"/>
    <property type="project" value="UniProtKB-KW"/>
</dbReference>
<comment type="catalytic activity">
    <reaction evidence="10 11">
        <text>shikimate + ATP = 3-phosphoshikimate + ADP + H(+)</text>
        <dbReference type="Rhea" id="RHEA:13121"/>
        <dbReference type="ChEBI" id="CHEBI:15378"/>
        <dbReference type="ChEBI" id="CHEBI:30616"/>
        <dbReference type="ChEBI" id="CHEBI:36208"/>
        <dbReference type="ChEBI" id="CHEBI:145989"/>
        <dbReference type="ChEBI" id="CHEBI:456216"/>
        <dbReference type="EC" id="2.7.1.71"/>
    </reaction>
</comment>
<keyword evidence="8 11" id="KW-0067">ATP-binding</keyword>
<organism evidence="12 13">
    <name type="scientific">Nitrosovibrio tenuis</name>
    <dbReference type="NCBI Taxonomy" id="1233"/>
    <lineage>
        <taxon>Bacteria</taxon>
        <taxon>Pseudomonadati</taxon>
        <taxon>Pseudomonadota</taxon>
        <taxon>Betaproteobacteria</taxon>
        <taxon>Nitrosomonadales</taxon>
        <taxon>Nitrosomonadaceae</taxon>
        <taxon>Nitrosovibrio</taxon>
    </lineage>
</organism>
<keyword evidence="7 11" id="KW-0418">Kinase</keyword>
<keyword evidence="11" id="KW-0460">Magnesium</keyword>